<dbReference type="WBParaSite" id="MCU_012540-RA">
    <property type="protein sequence ID" value="MCU_012540-RA"/>
    <property type="gene ID" value="MCU_012540"/>
</dbReference>
<name>A0A5K3FXW5_MESCO</name>
<evidence type="ECO:0000313" key="1">
    <source>
        <dbReference type="WBParaSite" id="MCU_012540-RA"/>
    </source>
</evidence>
<organism evidence="1">
    <name type="scientific">Mesocestoides corti</name>
    <name type="common">Flatworm</name>
    <dbReference type="NCBI Taxonomy" id="53468"/>
    <lineage>
        <taxon>Eukaryota</taxon>
        <taxon>Metazoa</taxon>
        <taxon>Spiralia</taxon>
        <taxon>Lophotrochozoa</taxon>
        <taxon>Platyhelminthes</taxon>
        <taxon>Cestoda</taxon>
        <taxon>Eucestoda</taxon>
        <taxon>Cyclophyllidea</taxon>
        <taxon>Mesocestoididae</taxon>
        <taxon>Mesocestoides</taxon>
    </lineage>
</organism>
<protein>
    <submittedName>
        <fullName evidence="1">Uncharacterized protein</fullName>
    </submittedName>
</protein>
<reference evidence="1" key="1">
    <citation type="submission" date="2019-11" db="UniProtKB">
        <authorList>
            <consortium name="WormBaseParasite"/>
        </authorList>
    </citation>
    <scope>IDENTIFICATION</scope>
</reference>
<proteinExistence type="predicted"/>
<dbReference type="AlphaFoldDB" id="A0A5K3FXW5"/>
<accession>A0A5K3FXW5</accession>
<sequence>MKMTGITEQTLLTTYRSEPNVRRRLSKSTTLASPLVLYHFSNMPASGWPLIFHERHLLY</sequence>